<evidence type="ECO:0000313" key="3">
    <source>
        <dbReference type="Proteomes" id="UP001230328"/>
    </source>
</evidence>
<organism evidence="2 3">
    <name type="scientific">Streptomyces umbrinus</name>
    <dbReference type="NCBI Taxonomy" id="67370"/>
    <lineage>
        <taxon>Bacteria</taxon>
        <taxon>Bacillati</taxon>
        <taxon>Actinomycetota</taxon>
        <taxon>Actinomycetes</taxon>
        <taxon>Kitasatosporales</taxon>
        <taxon>Streptomycetaceae</taxon>
        <taxon>Streptomyces</taxon>
        <taxon>Streptomyces phaeochromogenes group</taxon>
    </lineage>
</organism>
<protein>
    <submittedName>
        <fullName evidence="2">Uncharacterized protein</fullName>
    </submittedName>
</protein>
<name>A0ABU0TB68_9ACTN</name>
<dbReference type="Proteomes" id="UP001230328">
    <property type="component" value="Unassembled WGS sequence"/>
</dbReference>
<sequence length="43" mass="4523">MNPIPTNHPKPGTTGLTKDIEAPPRSWLDSLATSPVGSIRPDG</sequence>
<evidence type="ECO:0000313" key="2">
    <source>
        <dbReference type="EMBL" id="MDQ1033065.1"/>
    </source>
</evidence>
<evidence type="ECO:0000256" key="1">
    <source>
        <dbReference type="SAM" id="MobiDB-lite"/>
    </source>
</evidence>
<feature type="region of interest" description="Disordered" evidence="1">
    <location>
        <begin position="1"/>
        <end position="43"/>
    </location>
</feature>
<accession>A0ABU0TB68</accession>
<keyword evidence="3" id="KW-1185">Reference proteome</keyword>
<dbReference type="EMBL" id="JAUSZI010000002">
    <property type="protein sequence ID" value="MDQ1033065.1"/>
    <property type="molecule type" value="Genomic_DNA"/>
</dbReference>
<gene>
    <name evidence="2" type="ORF">QF035_010647</name>
</gene>
<proteinExistence type="predicted"/>
<comment type="caution">
    <text evidence="2">The sequence shown here is derived from an EMBL/GenBank/DDBJ whole genome shotgun (WGS) entry which is preliminary data.</text>
</comment>
<reference evidence="2 3" key="1">
    <citation type="submission" date="2023-07" db="EMBL/GenBank/DDBJ databases">
        <title>Comparative genomics of wheat-associated soil bacteria to identify genetic determinants of phenazine resistance.</title>
        <authorList>
            <person name="Mouncey N."/>
        </authorList>
    </citation>
    <scope>NUCLEOTIDE SEQUENCE [LARGE SCALE GENOMIC DNA]</scope>
    <source>
        <strain evidence="2 3">V2I4</strain>
    </source>
</reference>